<protein>
    <submittedName>
        <fullName evidence="2">Uncharacterized protein</fullName>
    </submittedName>
</protein>
<evidence type="ECO:0000313" key="2">
    <source>
        <dbReference type="EMBL" id="THU91923.1"/>
    </source>
</evidence>
<proteinExistence type="predicted"/>
<dbReference type="InterPro" id="IPR012337">
    <property type="entry name" value="RNaseH-like_sf"/>
</dbReference>
<feature type="compositionally biased region" description="Acidic residues" evidence="1">
    <location>
        <begin position="830"/>
        <end position="850"/>
    </location>
</feature>
<dbReference type="AlphaFoldDB" id="A0A4S8LSC9"/>
<dbReference type="SUPFAM" id="SSF53098">
    <property type="entry name" value="Ribonuclease H-like"/>
    <property type="match status" value="1"/>
</dbReference>
<feature type="region of interest" description="Disordered" evidence="1">
    <location>
        <begin position="760"/>
        <end position="781"/>
    </location>
</feature>
<reference evidence="2 4" key="1">
    <citation type="journal article" date="2019" name="Nat. Ecol. Evol.">
        <title>Megaphylogeny resolves global patterns of mushroom evolution.</title>
        <authorList>
            <person name="Varga T."/>
            <person name="Krizsan K."/>
            <person name="Foldi C."/>
            <person name="Dima B."/>
            <person name="Sanchez-Garcia M."/>
            <person name="Sanchez-Ramirez S."/>
            <person name="Szollosi G.J."/>
            <person name="Szarkandi J.G."/>
            <person name="Papp V."/>
            <person name="Albert L."/>
            <person name="Andreopoulos W."/>
            <person name="Angelini C."/>
            <person name="Antonin V."/>
            <person name="Barry K.W."/>
            <person name="Bougher N.L."/>
            <person name="Buchanan P."/>
            <person name="Buyck B."/>
            <person name="Bense V."/>
            <person name="Catcheside P."/>
            <person name="Chovatia M."/>
            <person name="Cooper J."/>
            <person name="Damon W."/>
            <person name="Desjardin D."/>
            <person name="Finy P."/>
            <person name="Geml J."/>
            <person name="Haridas S."/>
            <person name="Hughes K."/>
            <person name="Justo A."/>
            <person name="Karasinski D."/>
            <person name="Kautmanova I."/>
            <person name="Kiss B."/>
            <person name="Kocsube S."/>
            <person name="Kotiranta H."/>
            <person name="LaButti K.M."/>
            <person name="Lechner B.E."/>
            <person name="Liimatainen K."/>
            <person name="Lipzen A."/>
            <person name="Lukacs Z."/>
            <person name="Mihaltcheva S."/>
            <person name="Morgado L.N."/>
            <person name="Niskanen T."/>
            <person name="Noordeloos M.E."/>
            <person name="Ohm R.A."/>
            <person name="Ortiz-Santana B."/>
            <person name="Ovrebo C."/>
            <person name="Racz N."/>
            <person name="Riley R."/>
            <person name="Savchenko A."/>
            <person name="Shiryaev A."/>
            <person name="Soop K."/>
            <person name="Spirin V."/>
            <person name="Szebenyi C."/>
            <person name="Tomsovsky M."/>
            <person name="Tulloss R.E."/>
            <person name="Uehling J."/>
            <person name="Grigoriev I.V."/>
            <person name="Vagvolgyi C."/>
            <person name="Papp T."/>
            <person name="Martin F.M."/>
            <person name="Miettinen O."/>
            <person name="Hibbett D.S."/>
            <person name="Nagy L.G."/>
        </authorList>
    </citation>
    <scope>NUCLEOTIDE SEQUENCE [LARGE SCALE GENOMIC DNA]</scope>
    <source>
        <strain evidence="2 4">CBS 962.96</strain>
    </source>
</reference>
<name>A0A4S8LSC9_DENBC</name>
<sequence length="850" mass="97548">MPRGKGQIWDHFWEGEAANASHRRAYCLGCIRNEMSKANLSDKETLALENDTSFKDACQKVHSVLGVKTSMVAHILGGTKACRYASDAAKTLAKRLRGKSQGKRERSDDKDEDEDEGSGAKISEPKPSKKHKAADRVEKHQSKLKVYKGIDIPFSDKEKKAIQVQVARATASARLPDQWIEDPEVLKLMYMMRTKALDVIPSRKVLGGRLLKEESKRVEDELVERLEGQYVTLTCDGVKDVNKDSLVGVSVSADFKPYLVQLYNATADKKDGDSMCNAYETMIDSTEKKYRCTVVALGTDNDGGSRAGRVKLGIIRPWLFLFPCGAHQGQLVLADYFKCCPEGAETSEDATDIIGWLNNHGYVRVIFNDVQQEQTNQVLKYLVANLTRWTTHSVAFLRLEDLKEPLQFAAFSRRMAIIEAQVGRETGTKGQELRAEAEDRLNLIRDDQFWKRLETLNEDIEPICYATNIMQSDRARPDIVLLAFVGMFQYFRNLPLSRSQLSKAMCTRLEKRWKGFDQKLMITALILNPYEKVARFGPKAGVDVMQIDELVVEMYDKWINRPMIDLDPDEEESELEHRRCRRTEFSTAFLHYFAGTGAFKNWERLKDKFKDAHGDDPLIFWESMKTNRDVYELVDFACMILSIVQNTAGNERQFSQVKLRKDRLRNRLTTEKLEKKIKLAENLRQQHYADGLRDIREARKNHSDDRVVQLLEVPRYDQVLSNPQQDDDYVDAHVGRSRRHLLVNSRRKWRLELKKWTDEAERADQLTGDNTVPPPLPESSASHWLPRSLELLFGRDDQQLEPTSSTQRPRRERRAAYTEEQLYMELLAQEAEDEIPDDGALEGSGDEYEG</sequence>
<dbReference type="EMBL" id="ML179294">
    <property type="protein sequence ID" value="THU91923.1"/>
    <property type="molecule type" value="Genomic_DNA"/>
</dbReference>
<organism evidence="2 4">
    <name type="scientific">Dendrothele bispora (strain CBS 962.96)</name>
    <dbReference type="NCBI Taxonomy" id="1314807"/>
    <lineage>
        <taxon>Eukaryota</taxon>
        <taxon>Fungi</taxon>
        <taxon>Dikarya</taxon>
        <taxon>Basidiomycota</taxon>
        <taxon>Agaricomycotina</taxon>
        <taxon>Agaricomycetes</taxon>
        <taxon>Agaricomycetidae</taxon>
        <taxon>Agaricales</taxon>
        <taxon>Agaricales incertae sedis</taxon>
        <taxon>Dendrothele</taxon>
    </lineage>
</organism>
<dbReference type="OrthoDB" id="2423954at2759"/>
<evidence type="ECO:0000256" key="1">
    <source>
        <dbReference type="SAM" id="MobiDB-lite"/>
    </source>
</evidence>
<feature type="region of interest" description="Disordered" evidence="1">
    <location>
        <begin position="94"/>
        <end position="140"/>
    </location>
</feature>
<feature type="region of interest" description="Disordered" evidence="1">
    <location>
        <begin position="795"/>
        <end position="850"/>
    </location>
</feature>
<dbReference type="EMBL" id="ML179049">
    <property type="protein sequence ID" value="THV05522.1"/>
    <property type="molecule type" value="Genomic_DNA"/>
</dbReference>
<accession>A0A4S8LSC9</accession>
<evidence type="ECO:0000313" key="4">
    <source>
        <dbReference type="Proteomes" id="UP000297245"/>
    </source>
</evidence>
<dbReference type="Proteomes" id="UP000297245">
    <property type="component" value="Unassembled WGS sequence"/>
</dbReference>
<evidence type="ECO:0000313" key="3">
    <source>
        <dbReference type="EMBL" id="THV05522.1"/>
    </source>
</evidence>
<gene>
    <name evidence="3" type="ORF">K435DRAFT_850072</name>
    <name evidence="2" type="ORF">K435DRAFT_863005</name>
</gene>
<keyword evidence="4" id="KW-1185">Reference proteome</keyword>